<gene>
    <name evidence="5" type="ORF">A6A03_18240</name>
</gene>
<dbReference type="Proteomes" id="UP000078287">
    <property type="component" value="Unassembled WGS sequence"/>
</dbReference>
<dbReference type="InterPro" id="IPR000595">
    <property type="entry name" value="cNMP-bd_dom"/>
</dbReference>
<dbReference type="SMART" id="SM00116">
    <property type="entry name" value="CBS"/>
    <property type="match status" value="2"/>
</dbReference>
<dbReference type="InterPro" id="IPR046342">
    <property type="entry name" value="CBS_dom_sf"/>
</dbReference>
<keyword evidence="6" id="KW-1185">Reference proteome</keyword>
<dbReference type="PANTHER" id="PTHR43080:SF2">
    <property type="entry name" value="CBS DOMAIN-CONTAINING PROTEIN"/>
    <property type="match status" value="1"/>
</dbReference>
<dbReference type="OrthoDB" id="9810963at2"/>
<evidence type="ECO:0000313" key="6">
    <source>
        <dbReference type="Proteomes" id="UP000078287"/>
    </source>
</evidence>
<feature type="domain" description="Cyclic nucleotide-binding" evidence="3">
    <location>
        <begin position="13"/>
        <end position="112"/>
    </location>
</feature>
<accession>A0A178M502</accession>
<evidence type="ECO:0008006" key="7">
    <source>
        <dbReference type="Google" id="ProtNLM"/>
    </source>
</evidence>
<dbReference type="InterPro" id="IPR005105">
    <property type="entry name" value="GlnD_Uridyltrans_N"/>
</dbReference>
<feature type="domain" description="CBS" evidence="4">
    <location>
        <begin position="155"/>
        <end position="210"/>
    </location>
</feature>
<evidence type="ECO:0000256" key="1">
    <source>
        <dbReference type="ARBA" id="ARBA00023122"/>
    </source>
</evidence>
<dbReference type="InterPro" id="IPR043519">
    <property type="entry name" value="NT_sf"/>
</dbReference>
<comment type="caution">
    <text evidence="5">The sequence shown here is derived from an EMBL/GenBank/DDBJ whole genome shotgun (WGS) entry which is preliminary data.</text>
</comment>
<dbReference type="SUPFAM" id="SSF81301">
    <property type="entry name" value="Nucleotidyltransferase"/>
    <property type="match status" value="1"/>
</dbReference>
<dbReference type="AlphaFoldDB" id="A0A178M502"/>
<dbReference type="PANTHER" id="PTHR43080">
    <property type="entry name" value="CBS DOMAIN-CONTAINING PROTEIN CBSX3, MITOCHONDRIAL"/>
    <property type="match status" value="1"/>
</dbReference>
<dbReference type="Pfam" id="PF00571">
    <property type="entry name" value="CBS"/>
    <property type="match status" value="2"/>
</dbReference>
<dbReference type="PROSITE" id="PS50042">
    <property type="entry name" value="CNMP_BINDING_3"/>
    <property type="match status" value="1"/>
</dbReference>
<dbReference type="CDD" id="cd05401">
    <property type="entry name" value="NT_GlnE_GlnD_like"/>
    <property type="match status" value="1"/>
</dbReference>
<evidence type="ECO:0000259" key="3">
    <source>
        <dbReference type="PROSITE" id="PS50042"/>
    </source>
</evidence>
<dbReference type="InterPro" id="IPR051257">
    <property type="entry name" value="Diverse_CBS-Domain"/>
</dbReference>
<dbReference type="PROSITE" id="PS51371">
    <property type="entry name" value="CBS"/>
    <property type="match status" value="2"/>
</dbReference>
<dbReference type="InterPro" id="IPR000644">
    <property type="entry name" value="CBS_dom"/>
</dbReference>
<dbReference type="STRING" id="1707952.A6A03_18240"/>
<dbReference type="RefSeq" id="WP_066790081.1">
    <property type="nucleotide sequence ID" value="NZ_LWQS01000078.1"/>
</dbReference>
<organism evidence="5 6">
    <name type="scientific">Chloroflexus islandicus</name>
    <dbReference type="NCBI Taxonomy" id="1707952"/>
    <lineage>
        <taxon>Bacteria</taxon>
        <taxon>Bacillati</taxon>
        <taxon>Chloroflexota</taxon>
        <taxon>Chloroflexia</taxon>
        <taxon>Chloroflexales</taxon>
        <taxon>Chloroflexineae</taxon>
        <taxon>Chloroflexaceae</taxon>
        <taxon>Chloroflexus</taxon>
    </lineage>
</organism>
<dbReference type="Pfam" id="PF00027">
    <property type="entry name" value="cNMP_binding"/>
    <property type="match status" value="1"/>
</dbReference>
<dbReference type="GO" id="GO:0008773">
    <property type="term" value="F:[protein-PII] uridylyltransferase activity"/>
    <property type="evidence" value="ECO:0007669"/>
    <property type="project" value="InterPro"/>
</dbReference>
<dbReference type="CDD" id="cd00038">
    <property type="entry name" value="CAP_ED"/>
    <property type="match status" value="1"/>
</dbReference>
<evidence type="ECO:0000313" key="5">
    <source>
        <dbReference type="EMBL" id="OAN43636.1"/>
    </source>
</evidence>
<dbReference type="SUPFAM" id="SSF51206">
    <property type="entry name" value="cAMP-binding domain-like"/>
    <property type="match status" value="1"/>
</dbReference>
<evidence type="ECO:0000259" key="4">
    <source>
        <dbReference type="PROSITE" id="PS51371"/>
    </source>
</evidence>
<dbReference type="SUPFAM" id="SSF54631">
    <property type="entry name" value="CBS-domain pair"/>
    <property type="match status" value="1"/>
</dbReference>
<name>A0A178M502_9CHLR</name>
<dbReference type="CDD" id="cd04587">
    <property type="entry name" value="CBS_pair_CAP-ED_NT_Pol-beta-like_DUF294_assoc"/>
    <property type="match status" value="1"/>
</dbReference>
<dbReference type="Pfam" id="PF03445">
    <property type="entry name" value="DUF294"/>
    <property type="match status" value="1"/>
</dbReference>
<keyword evidence="1 2" id="KW-0129">CBS domain</keyword>
<dbReference type="InterPro" id="IPR014710">
    <property type="entry name" value="RmlC-like_jellyroll"/>
</dbReference>
<dbReference type="InterPro" id="IPR018490">
    <property type="entry name" value="cNMP-bd_dom_sf"/>
</dbReference>
<proteinExistence type="predicted"/>
<dbReference type="Gene3D" id="2.60.120.10">
    <property type="entry name" value="Jelly Rolls"/>
    <property type="match status" value="1"/>
</dbReference>
<dbReference type="Pfam" id="PF10335">
    <property type="entry name" value="DUF294_C"/>
    <property type="match status" value="1"/>
</dbReference>
<dbReference type="EMBL" id="LWQS01000078">
    <property type="protein sequence ID" value="OAN43636.1"/>
    <property type="molecule type" value="Genomic_DNA"/>
</dbReference>
<dbReference type="Gene3D" id="3.10.580.10">
    <property type="entry name" value="CBS-domain"/>
    <property type="match status" value="1"/>
</dbReference>
<protein>
    <recommendedName>
        <fullName evidence="7">Nucleotidyltransferase</fullName>
    </recommendedName>
</protein>
<evidence type="ECO:0000256" key="2">
    <source>
        <dbReference type="PROSITE-ProRule" id="PRU00703"/>
    </source>
</evidence>
<feature type="domain" description="CBS" evidence="4">
    <location>
        <begin position="217"/>
        <end position="273"/>
    </location>
</feature>
<dbReference type="InterPro" id="IPR018821">
    <property type="entry name" value="DUF294_put_nucleoTrafse_sb-bd"/>
</dbReference>
<sequence length="613" mass="68590">MDEIARFLRSYPPFDRLPDHVVHQIAGELQIEFVRAGQTILTRGGEPAQFLYIVCKGSVDLLRSGDQVVDTLGPGEAFGHPSLIRGQPPLVTVRAHTDTLLYLLPGAIFHRLRAEQPQFAAFFAASVIERLGYAIQSRQAESNPALFQTRLRDLIARPPVFISADATVGDAARLMRAERISSLIVDQQPPGIITDRDLRNRVLAEGLPDTTLVRQVMSAPATSISADALAFEGLLLMLERGIHHLPLVDHDRVIGLVTHTDILRRQSNSPLFLPRLLQRATSLADLRRYTDQVADAVNTLMAAGARVSDIGRVVAVAHDALLQRLLHDAEAELGPPPVPYAWLVLGSEGRYEQTLRTDQDNALVYDDEASPEAVRYFERLAELVVGWLVECGFPRCPGNVMASNPEWRQPLSVWQRYFRRWIEVPDEESLLRTAIFFDYRQVYGALPAEPILRTITQHAAEHRIFMARLARAALRQPAPLTFFRQVALERRGEQRDLLDLKLRGTAMVVDIARLFGLEARSNETNTIARLRAAMAAGVLSREDGDNLISAFELLSTLRLQHQQQQIAQGLPPDNLVNFHQLGPRERREIKESLQAIASVQRGVALMFQTDRLA</sequence>
<reference evidence="5 6" key="1">
    <citation type="submission" date="2016-04" db="EMBL/GenBank/DDBJ databases">
        <title>Chloroflexus islandicus sp. nov., a thermophilic filamentous anoxygenic phototrophic bacterium from geyser Strokkur (Iceland).</title>
        <authorList>
            <person name="Gaisin V.A."/>
            <person name="Kalashnikov A.M."/>
            <person name="Sukhacheva M.V."/>
            <person name="Grouzdev D.S."/>
            <person name="Ivanov T.M."/>
            <person name="Kuznetsov B."/>
            <person name="Gorlenko V.M."/>
        </authorList>
    </citation>
    <scope>NUCLEOTIDE SEQUENCE [LARGE SCALE GENOMIC DNA]</scope>
    <source>
        <strain evidence="6">isl-2</strain>
    </source>
</reference>
<dbReference type="SMART" id="SM00100">
    <property type="entry name" value="cNMP"/>
    <property type="match status" value="1"/>
</dbReference>